<gene>
    <name evidence="1" type="ORF">MIZ03_0954</name>
</gene>
<accession>A0ABN6D5J1</accession>
<proteinExistence type="predicted"/>
<dbReference type="EMBL" id="AP024238">
    <property type="protein sequence ID" value="BCO26074.1"/>
    <property type="molecule type" value="Genomic_DNA"/>
</dbReference>
<dbReference type="Proteomes" id="UP000824366">
    <property type="component" value="Chromosome"/>
</dbReference>
<organism evidence="1 2">
    <name type="scientific">Rhodoferax lithotrophicus</name>
    <dbReference type="NCBI Taxonomy" id="2798804"/>
    <lineage>
        <taxon>Bacteria</taxon>
        <taxon>Pseudomonadati</taxon>
        <taxon>Pseudomonadota</taxon>
        <taxon>Betaproteobacteria</taxon>
        <taxon>Burkholderiales</taxon>
        <taxon>Comamonadaceae</taxon>
        <taxon>Rhodoferax</taxon>
    </lineage>
</organism>
<reference evidence="1 2" key="1">
    <citation type="journal article" date="2021" name="Microbiol. Spectr.">
        <title>A Single Bacterium Capable of Oxidation and Reduction of Iron at Circumneutral pH.</title>
        <authorList>
            <person name="Kato S."/>
            <person name="Ohkuma M."/>
        </authorList>
    </citation>
    <scope>NUCLEOTIDE SEQUENCE [LARGE SCALE GENOMIC DNA]</scope>
    <source>
        <strain evidence="1 2">MIZ03</strain>
    </source>
</reference>
<sequence>MKQGLQTTSIQVQSSSQLQKFPHTIFKSIQVLIQSHRQGSQPSL</sequence>
<keyword evidence="2" id="KW-1185">Reference proteome</keyword>
<name>A0ABN6D5J1_9BURK</name>
<evidence type="ECO:0000313" key="2">
    <source>
        <dbReference type="Proteomes" id="UP000824366"/>
    </source>
</evidence>
<protein>
    <submittedName>
        <fullName evidence="1">Uncharacterized protein</fullName>
    </submittedName>
</protein>
<evidence type="ECO:0000313" key="1">
    <source>
        <dbReference type="EMBL" id="BCO26074.1"/>
    </source>
</evidence>